<evidence type="ECO:0008006" key="3">
    <source>
        <dbReference type="Google" id="ProtNLM"/>
    </source>
</evidence>
<evidence type="ECO:0000313" key="1">
    <source>
        <dbReference type="EMBL" id="AUH72763.1"/>
    </source>
</evidence>
<protein>
    <recommendedName>
        <fullName evidence="3">NHL repeat protein</fullName>
    </recommendedName>
</protein>
<accession>A0A2H5FMK6</accession>
<evidence type="ECO:0000313" key="2">
    <source>
        <dbReference type="Proteomes" id="UP000234343"/>
    </source>
</evidence>
<keyword evidence="2" id="KW-1185">Reference proteome</keyword>
<gene>
    <name evidence="1" type="ORF">CAB17_12425</name>
</gene>
<dbReference type="KEGG" id="lsh:CAB17_12425"/>
<dbReference type="AlphaFoldDB" id="A0A2H5FMK6"/>
<dbReference type="Proteomes" id="UP000234343">
    <property type="component" value="Chromosome"/>
</dbReference>
<organism evidence="1 2">
    <name type="scientific">Legionella sainthelensi</name>
    <dbReference type="NCBI Taxonomy" id="28087"/>
    <lineage>
        <taxon>Bacteria</taxon>
        <taxon>Pseudomonadati</taxon>
        <taxon>Pseudomonadota</taxon>
        <taxon>Gammaproteobacteria</taxon>
        <taxon>Legionellales</taxon>
        <taxon>Legionellaceae</taxon>
        <taxon>Legionella</taxon>
    </lineage>
</organism>
<dbReference type="InterPro" id="IPR015943">
    <property type="entry name" value="WD40/YVTN_repeat-like_dom_sf"/>
</dbReference>
<proteinExistence type="predicted"/>
<dbReference type="RefSeq" id="WP_101900367.1">
    <property type="nucleotide sequence ID" value="NZ_CP025491.2"/>
</dbReference>
<dbReference type="EMBL" id="CP025491">
    <property type="protein sequence ID" value="AUH72763.1"/>
    <property type="molecule type" value="Genomic_DNA"/>
</dbReference>
<dbReference type="SUPFAM" id="SSF110296">
    <property type="entry name" value="Oligoxyloglucan reducing end-specific cellobiohydrolase"/>
    <property type="match status" value="1"/>
</dbReference>
<sequence length="950" mass="98172">MKRIFSMPQILTGIFVFFLISTAQAGIPVWTFSTPSPASVTISDGEKKTVQYTITNQSSKPKDLFLDPRTTPSGLSASQCKLAKKGSTCTLILTVNGSAIPQKGIHSGPALCNRKNPQQCYRPGKENELHITFIPTPVTTYTVSASGDANVTPSPAIQQVNYNGMATITLAVASGYTASIAPGNTCGGSLSGNTFTSGPITADCSVNFSSSLEQFTVSASGDANVTPSPTSQQVSYNDVATITLTVTSGYTASIAPGNTCGGSLSGNTFTSGPITAPCSVSFSSSLEQFTVSASGDANVTPSPTNQQVNYNDVATITLTVTSGYTASIAPGNTCGGSLSGNTFTSGPITAPCSVSFSSNPAINYTRIYVETNNSLVAYSPDNGTHWGAMLSPQGGWNWDHYTSAIAVTADGTMYKTTGVQGNSTVGNGTATLIYSSDGENWFQVANFPTNNDWVQSLFAVGNTLYVGTGNGYVYYTSTHGITWLPSSPAQIPDSTPVKAIVVDMNGNYYAGTEGGAIYYSNNSGQSWNALMNQPAGGGSISGLAVDTAGTLYALTSNTTTQPQYNSTPLTTGTWQSMSALNTNAMSIAASGNVVYVGTSSTSVMYTSDKGQTWAGNSVLSDNSGVASLFVNQASSLSPLFVESYGTIPITNSTGTGSIVVTNLSSATATNVHANSSQLPPNVTSNSCASIVPGESCSLTFTANGAQAFAPTAFDIIDNNGNIISRSALVSSITPDAGTNYFYVYSMNGNQANVLDNNDIGLAIIWSSDGTSGQADATSIYGIDETSTSSIPSPTSNFCSSQQNCNGATSGSCNSGNILTYYNSCAPNKPINLSYYAAGLCYQSINGGASIGSWYLPSTCELNGSIYLNLTTNNFSSCASGPTGIFSLHSLGALGGVLQGLIGGTHWSSTESSTLPQYVAWLQFFQPGGGGNPFLNGKHIPSNVRCVQILT</sequence>
<dbReference type="Gene3D" id="2.130.10.10">
    <property type="entry name" value="YVTN repeat-like/Quinoprotein amine dehydrogenase"/>
    <property type="match status" value="1"/>
</dbReference>
<name>A0A2H5FMK6_9GAMM</name>
<reference evidence="1 2" key="1">
    <citation type="submission" date="2017-12" db="EMBL/GenBank/DDBJ databases">
        <title>Legionella sainthelensi LA01-117, whole genome sequence of a clinical isolate from New Zealand.</title>
        <authorList>
            <person name="Cree S.L."/>
            <person name="Slow S."/>
            <person name="Kennedy M.A."/>
            <person name="Murdoch D.R."/>
            <person name="Biggs P.J."/>
            <person name="Anderson T."/>
        </authorList>
    </citation>
    <scope>NUCLEOTIDE SEQUENCE [LARGE SCALE GENOMIC DNA]</scope>
    <source>
        <strain evidence="1 2">LA01-117</strain>
    </source>
</reference>